<accession>A0ABN9QRU3</accession>
<dbReference type="EMBL" id="CAUYUJ010004284">
    <property type="protein sequence ID" value="CAK0808942.1"/>
    <property type="molecule type" value="Genomic_DNA"/>
</dbReference>
<dbReference type="Proteomes" id="UP001189429">
    <property type="component" value="Unassembled WGS sequence"/>
</dbReference>
<gene>
    <name evidence="2" type="ORF">PCOR1329_LOCUS14353</name>
</gene>
<evidence type="ECO:0000256" key="1">
    <source>
        <dbReference type="SAM" id="MobiDB-lite"/>
    </source>
</evidence>
<protein>
    <submittedName>
        <fullName evidence="2">Uncharacterized protein</fullName>
    </submittedName>
</protein>
<feature type="non-terminal residue" evidence="2">
    <location>
        <position position="135"/>
    </location>
</feature>
<organism evidence="2 3">
    <name type="scientific">Prorocentrum cordatum</name>
    <dbReference type="NCBI Taxonomy" id="2364126"/>
    <lineage>
        <taxon>Eukaryota</taxon>
        <taxon>Sar</taxon>
        <taxon>Alveolata</taxon>
        <taxon>Dinophyceae</taxon>
        <taxon>Prorocentrales</taxon>
        <taxon>Prorocentraceae</taxon>
        <taxon>Prorocentrum</taxon>
    </lineage>
</organism>
<feature type="region of interest" description="Disordered" evidence="1">
    <location>
        <begin position="1"/>
        <end position="53"/>
    </location>
</feature>
<name>A0ABN9QRU3_9DINO</name>
<keyword evidence="3" id="KW-1185">Reference proteome</keyword>
<feature type="non-terminal residue" evidence="2">
    <location>
        <position position="1"/>
    </location>
</feature>
<evidence type="ECO:0000313" key="3">
    <source>
        <dbReference type="Proteomes" id="UP001189429"/>
    </source>
</evidence>
<proteinExistence type="predicted"/>
<sequence length="135" mass="14678">ESVSAASAEPEQWGAAWAASQGAARPSCQLRPRGRGPGRGRGRGKGKGRGQGRGRWLWACLPRLEVLEVVLLERRRAVRLAPPCWPLPRPLLAASRRLGLRARAMSGAPLGSRALPPPRRLLLRASSSMRPQTRL</sequence>
<evidence type="ECO:0000313" key="2">
    <source>
        <dbReference type="EMBL" id="CAK0808942.1"/>
    </source>
</evidence>
<feature type="compositionally biased region" description="Low complexity" evidence="1">
    <location>
        <begin position="12"/>
        <end position="24"/>
    </location>
</feature>
<feature type="compositionally biased region" description="Basic residues" evidence="1">
    <location>
        <begin position="32"/>
        <end position="52"/>
    </location>
</feature>
<comment type="caution">
    <text evidence="2">The sequence shown here is derived from an EMBL/GenBank/DDBJ whole genome shotgun (WGS) entry which is preliminary data.</text>
</comment>
<reference evidence="2" key="1">
    <citation type="submission" date="2023-10" db="EMBL/GenBank/DDBJ databases">
        <authorList>
            <person name="Chen Y."/>
            <person name="Shah S."/>
            <person name="Dougan E. K."/>
            <person name="Thang M."/>
            <person name="Chan C."/>
        </authorList>
    </citation>
    <scope>NUCLEOTIDE SEQUENCE [LARGE SCALE GENOMIC DNA]</scope>
</reference>